<dbReference type="PANTHER" id="PTHR34184">
    <property type="entry name" value="UPF0718 PROTEIN YCGR"/>
    <property type="match status" value="1"/>
</dbReference>
<keyword evidence="4 8" id="KW-0812">Transmembrane</keyword>
<keyword evidence="3" id="KW-1003">Cell membrane</keyword>
<dbReference type="InterPro" id="IPR006121">
    <property type="entry name" value="HMA_dom"/>
</dbReference>
<dbReference type="Proteomes" id="UP000179243">
    <property type="component" value="Unassembled WGS sequence"/>
</dbReference>
<gene>
    <name evidence="10" type="ORF">A2519_00120</name>
</gene>
<accession>A0A1F7F023</accession>
<feature type="transmembrane region" description="Helical" evidence="8">
    <location>
        <begin position="314"/>
        <end position="334"/>
    </location>
</feature>
<evidence type="ECO:0000256" key="7">
    <source>
        <dbReference type="ARBA" id="ARBA00023136"/>
    </source>
</evidence>
<dbReference type="GO" id="GO:0005886">
    <property type="term" value="C:plasma membrane"/>
    <property type="evidence" value="ECO:0007669"/>
    <property type="project" value="UniProtKB-SubCell"/>
</dbReference>
<evidence type="ECO:0000256" key="4">
    <source>
        <dbReference type="ARBA" id="ARBA00022692"/>
    </source>
</evidence>
<keyword evidence="7 8" id="KW-0472">Membrane</keyword>
<dbReference type="GO" id="GO:0046872">
    <property type="term" value="F:metal ion binding"/>
    <property type="evidence" value="ECO:0007669"/>
    <property type="project" value="UniProtKB-KW"/>
</dbReference>
<comment type="subcellular location">
    <subcellularLocation>
        <location evidence="1">Cell membrane</location>
        <topology evidence="1">Multi-pass membrane protein</topology>
    </subcellularLocation>
</comment>
<comment type="caution">
    <text evidence="10">The sequence shown here is derived from an EMBL/GenBank/DDBJ whole genome shotgun (WGS) entry which is preliminary data.</text>
</comment>
<evidence type="ECO:0000256" key="1">
    <source>
        <dbReference type="ARBA" id="ARBA00004651"/>
    </source>
</evidence>
<evidence type="ECO:0000256" key="8">
    <source>
        <dbReference type="SAM" id="Phobius"/>
    </source>
</evidence>
<evidence type="ECO:0000256" key="5">
    <source>
        <dbReference type="ARBA" id="ARBA00022723"/>
    </source>
</evidence>
<dbReference type="InterPro" id="IPR017969">
    <property type="entry name" value="Heavy-metal-associated_CS"/>
</dbReference>
<name>A0A1F7F023_UNCRA</name>
<feature type="transmembrane region" description="Helical" evidence="8">
    <location>
        <begin position="174"/>
        <end position="196"/>
    </location>
</feature>
<feature type="transmembrane region" description="Helical" evidence="8">
    <location>
        <begin position="275"/>
        <end position="302"/>
    </location>
</feature>
<dbReference type="SUPFAM" id="SSF55008">
    <property type="entry name" value="HMA, heavy metal-associated domain"/>
    <property type="match status" value="1"/>
</dbReference>
<dbReference type="Gene3D" id="3.30.70.100">
    <property type="match status" value="1"/>
</dbReference>
<sequence>MAVKTMFMDMAPYILLGLVFVGILHVFFSKDMVVRHVGKNSIWSVIKSALFGIPLPLCSCGVIPAAVYMNRNGASKGATVSFLISTPQTGIDSIVATYGMLGPLFAIFRPVAAFIMGIIGGIAVLVSDKTPKSAMSQNSMEPLPELAETAVASRTLPAIFSHMREMGRYAFVEFLDDIALQFTVGIIISGLIAWLIPDDFFAATPFHNGMAGMLLMIVIGVPMYVCATASIPVAVALMMKGFSPGVAYVFLVVGPATNAASLTIVMNALGKKMTALYLGVIIACAIGFGYALDLLVPALGGISLVHTQHVHSDALILTPAVKTVLSVIFLALLARSLVWTRVFGKKDSTVQKAGTLQFSIAGMTCSHCVANVTNAISSVAGVESTDVSLDKKTAFVSGPFDPRVVIAAVEKAGYRAKQLA</sequence>
<organism evidence="10 11">
    <name type="scientific">Candidatus Raymondbacteria bacterium RIFOXYD12_FULL_49_13</name>
    <dbReference type="NCBI Taxonomy" id="1817890"/>
    <lineage>
        <taxon>Bacteria</taxon>
        <taxon>Raymondiibacteriota</taxon>
    </lineage>
</organism>
<dbReference type="InterPro" id="IPR052923">
    <property type="entry name" value="UPF0718"/>
</dbReference>
<proteinExistence type="inferred from homology"/>
<comment type="similarity">
    <text evidence="2">Belongs to the UPF0718 family.</text>
</comment>
<keyword evidence="6 8" id="KW-1133">Transmembrane helix</keyword>
<feature type="transmembrane region" description="Helical" evidence="8">
    <location>
        <begin position="45"/>
        <end position="68"/>
    </location>
</feature>
<dbReference type="EMBL" id="MFYX01000157">
    <property type="protein sequence ID" value="OGJ99896.1"/>
    <property type="molecule type" value="Genomic_DNA"/>
</dbReference>
<evidence type="ECO:0000313" key="11">
    <source>
        <dbReference type="Proteomes" id="UP000179243"/>
    </source>
</evidence>
<reference evidence="10 11" key="1">
    <citation type="journal article" date="2016" name="Nat. Commun.">
        <title>Thousands of microbial genomes shed light on interconnected biogeochemical processes in an aquifer system.</title>
        <authorList>
            <person name="Anantharaman K."/>
            <person name="Brown C.T."/>
            <person name="Hug L.A."/>
            <person name="Sharon I."/>
            <person name="Castelle C.J."/>
            <person name="Probst A.J."/>
            <person name="Thomas B.C."/>
            <person name="Singh A."/>
            <person name="Wilkins M.J."/>
            <person name="Karaoz U."/>
            <person name="Brodie E.L."/>
            <person name="Williams K.H."/>
            <person name="Hubbard S.S."/>
            <person name="Banfield J.F."/>
        </authorList>
    </citation>
    <scope>NUCLEOTIDE SEQUENCE [LARGE SCALE GENOMIC DNA]</scope>
</reference>
<dbReference type="InterPro" id="IPR036163">
    <property type="entry name" value="HMA_dom_sf"/>
</dbReference>
<dbReference type="PROSITE" id="PS50846">
    <property type="entry name" value="HMA_2"/>
    <property type="match status" value="1"/>
</dbReference>
<dbReference type="NCBIfam" id="NF033936">
    <property type="entry name" value="CuZnOut_SO0444"/>
    <property type="match status" value="1"/>
</dbReference>
<dbReference type="Pfam" id="PF03773">
    <property type="entry name" value="ArsP_1"/>
    <property type="match status" value="1"/>
</dbReference>
<evidence type="ECO:0000256" key="3">
    <source>
        <dbReference type="ARBA" id="ARBA00022475"/>
    </source>
</evidence>
<dbReference type="PANTHER" id="PTHR34184:SF4">
    <property type="entry name" value="UPF0718 PROTEIN YCGR"/>
    <property type="match status" value="1"/>
</dbReference>
<dbReference type="PROSITE" id="PS01047">
    <property type="entry name" value="HMA_1"/>
    <property type="match status" value="1"/>
</dbReference>
<feature type="transmembrane region" description="Helical" evidence="8">
    <location>
        <begin position="216"/>
        <end position="239"/>
    </location>
</feature>
<evidence type="ECO:0000256" key="2">
    <source>
        <dbReference type="ARBA" id="ARBA00006386"/>
    </source>
</evidence>
<evidence type="ECO:0000256" key="6">
    <source>
        <dbReference type="ARBA" id="ARBA00022989"/>
    </source>
</evidence>
<evidence type="ECO:0000259" key="9">
    <source>
        <dbReference type="PROSITE" id="PS50846"/>
    </source>
</evidence>
<dbReference type="InterPro" id="IPR005524">
    <property type="entry name" value="DUF318"/>
</dbReference>
<keyword evidence="5" id="KW-0479">Metal-binding</keyword>
<dbReference type="Pfam" id="PF00403">
    <property type="entry name" value="HMA"/>
    <property type="match status" value="1"/>
</dbReference>
<feature type="transmembrane region" description="Helical" evidence="8">
    <location>
        <begin position="246"/>
        <end position="269"/>
    </location>
</feature>
<evidence type="ECO:0000313" key="10">
    <source>
        <dbReference type="EMBL" id="OGJ99896.1"/>
    </source>
</evidence>
<feature type="domain" description="HMA" evidence="9">
    <location>
        <begin position="354"/>
        <end position="417"/>
    </location>
</feature>
<dbReference type="AlphaFoldDB" id="A0A1F7F023"/>
<protein>
    <recommendedName>
        <fullName evidence="9">HMA domain-containing protein</fullName>
    </recommendedName>
</protein>
<feature type="transmembrane region" description="Helical" evidence="8">
    <location>
        <begin position="107"/>
        <end position="126"/>
    </location>
</feature>
<dbReference type="CDD" id="cd00371">
    <property type="entry name" value="HMA"/>
    <property type="match status" value="1"/>
</dbReference>